<dbReference type="Gene3D" id="3.30.200.20">
    <property type="entry name" value="Phosphorylase Kinase, domain 1"/>
    <property type="match status" value="1"/>
</dbReference>
<protein>
    <submittedName>
        <fullName evidence="2">Cyclin-dependent kinase-like 4</fullName>
    </submittedName>
</protein>
<keyword evidence="2" id="KW-0808">Transferase</keyword>
<dbReference type="Proteomes" id="UP001055172">
    <property type="component" value="Unassembled WGS sequence"/>
</dbReference>
<dbReference type="InterPro" id="IPR000719">
    <property type="entry name" value="Prot_kinase_dom"/>
</dbReference>
<organism evidence="2 3">
    <name type="scientific">Colletotrichum liriopes</name>
    <dbReference type="NCBI Taxonomy" id="708192"/>
    <lineage>
        <taxon>Eukaryota</taxon>
        <taxon>Fungi</taxon>
        <taxon>Dikarya</taxon>
        <taxon>Ascomycota</taxon>
        <taxon>Pezizomycotina</taxon>
        <taxon>Sordariomycetes</taxon>
        <taxon>Hypocreomycetidae</taxon>
        <taxon>Glomerellales</taxon>
        <taxon>Glomerellaceae</taxon>
        <taxon>Colletotrichum</taxon>
        <taxon>Colletotrichum spaethianum species complex</taxon>
    </lineage>
</organism>
<dbReference type="SUPFAM" id="SSF56112">
    <property type="entry name" value="Protein kinase-like (PK-like)"/>
    <property type="match status" value="1"/>
</dbReference>
<dbReference type="AlphaFoldDB" id="A0AA37GDD0"/>
<keyword evidence="2" id="KW-0418">Kinase</keyword>
<dbReference type="PANTHER" id="PTHR24359">
    <property type="entry name" value="SERINE/THREONINE-PROTEIN KINASE SBK1"/>
    <property type="match status" value="1"/>
</dbReference>
<reference evidence="2 3" key="1">
    <citation type="submission" date="2021-07" db="EMBL/GenBank/DDBJ databases">
        <title>Genome data of Colletotrichum spaethianum.</title>
        <authorList>
            <person name="Utami Y.D."/>
            <person name="Hiruma K."/>
        </authorList>
    </citation>
    <scope>NUCLEOTIDE SEQUENCE [LARGE SCALE GENOMIC DNA]</scope>
    <source>
        <strain evidence="2 3">MAFF 242679</strain>
    </source>
</reference>
<dbReference type="PANTHER" id="PTHR24359:SF37">
    <property type="entry name" value="PROTEIN KINASE DOMAIN-CONTAINING PROTEIN"/>
    <property type="match status" value="1"/>
</dbReference>
<evidence type="ECO:0000313" key="2">
    <source>
        <dbReference type="EMBL" id="GJC78824.1"/>
    </source>
</evidence>
<dbReference type="InterPro" id="IPR011009">
    <property type="entry name" value="Kinase-like_dom_sf"/>
</dbReference>
<keyword evidence="3" id="KW-1185">Reference proteome</keyword>
<name>A0AA37GDD0_9PEZI</name>
<dbReference type="SMART" id="SM00220">
    <property type="entry name" value="S_TKc"/>
    <property type="match status" value="1"/>
</dbReference>
<feature type="domain" description="Protein kinase" evidence="1">
    <location>
        <begin position="31"/>
        <end position="382"/>
    </location>
</feature>
<dbReference type="PROSITE" id="PS50011">
    <property type="entry name" value="PROTEIN_KINASE_DOM"/>
    <property type="match status" value="1"/>
</dbReference>
<dbReference type="CDD" id="cd00180">
    <property type="entry name" value="PKc"/>
    <property type="match status" value="1"/>
</dbReference>
<gene>
    <name evidence="2" type="ORF">ColLi_01662</name>
</gene>
<evidence type="ECO:0000259" key="1">
    <source>
        <dbReference type="PROSITE" id="PS50011"/>
    </source>
</evidence>
<dbReference type="GO" id="GO:0004674">
    <property type="term" value="F:protein serine/threonine kinase activity"/>
    <property type="evidence" value="ECO:0007669"/>
    <property type="project" value="TreeGrafter"/>
</dbReference>
<accession>A0AA37GDD0</accession>
<dbReference type="Gene3D" id="1.10.510.10">
    <property type="entry name" value="Transferase(Phosphotransferase) domain 1"/>
    <property type="match status" value="1"/>
</dbReference>
<dbReference type="Pfam" id="PF00069">
    <property type="entry name" value="Pkinase"/>
    <property type="match status" value="1"/>
</dbReference>
<dbReference type="GO" id="GO:0005524">
    <property type="term" value="F:ATP binding"/>
    <property type="evidence" value="ECO:0007669"/>
    <property type="project" value="InterPro"/>
</dbReference>
<sequence>MQEWKAHDKDLFYHLQWQMKSPHFKLWEPSFDNYRQLDEEQVIDLQISTVQRIKIHQGHHSLGGDRDFFALKVLDMSVFPGIAEESFKNETTARVSHPHITALLAAFQYRNKFYLILPWAEEGNLRQLWRNKSSSPGCPGGVATWCSDSWMAEQCFGIADALAKVHGYGSLMQKEKGTNQPKLHHDIKPENILCFRNCENSAAPYILKLTDFEFSLALGPSGTIEVEKAIGSKTYRPPEAEFKKSKIGYSWDIWCLGCLYLEFITWAILGWSGVERFGDSRAEEDDDDHIGTSELRPVQEDVFFRKRVAKNIWTWFSKSQPKVVAEIKQTVALHIKGLRGDPRCTKFLGNFLGYIEEKMLVIDSSKRATSVEVSGYMNQLMP</sequence>
<evidence type="ECO:0000313" key="3">
    <source>
        <dbReference type="Proteomes" id="UP001055172"/>
    </source>
</evidence>
<proteinExistence type="predicted"/>
<dbReference type="EMBL" id="BPPX01000003">
    <property type="protein sequence ID" value="GJC78824.1"/>
    <property type="molecule type" value="Genomic_DNA"/>
</dbReference>
<comment type="caution">
    <text evidence="2">The sequence shown here is derived from an EMBL/GenBank/DDBJ whole genome shotgun (WGS) entry which is preliminary data.</text>
</comment>